<evidence type="ECO:0000313" key="2">
    <source>
        <dbReference type="Proteomes" id="UP000887159"/>
    </source>
</evidence>
<organism evidence="1 2">
    <name type="scientific">Trichonephila clavipes</name>
    <name type="common">Golden silk orbweaver</name>
    <name type="synonym">Nephila clavipes</name>
    <dbReference type="NCBI Taxonomy" id="2585209"/>
    <lineage>
        <taxon>Eukaryota</taxon>
        <taxon>Metazoa</taxon>
        <taxon>Ecdysozoa</taxon>
        <taxon>Arthropoda</taxon>
        <taxon>Chelicerata</taxon>
        <taxon>Arachnida</taxon>
        <taxon>Araneae</taxon>
        <taxon>Araneomorphae</taxon>
        <taxon>Entelegynae</taxon>
        <taxon>Araneoidea</taxon>
        <taxon>Nephilidae</taxon>
        <taxon>Trichonephila</taxon>
    </lineage>
</organism>
<accession>A0A8X6S4M8</accession>
<dbReference type="EMBL" id="BMAU01021233">
    <property type="protein sequence ID" value="GFY02802.1"/>
    <property type="molecule type" value="Genomic_DNA"/>
</dbReference>
<sequence>MVGSGHQHSLVDAVVLPSSLRYVQLKRDLAIWLPRKCLKCCTTIHSNTCRIWPGIILLKNKARVLQKETVVPLEWDSKGMAVRRRTAVL</sequence>
<comment type="caution">
    <text evidence="1">The sequence shown here is derived from an EMBL/GenBank/DDBJ whole genome shotgun (WGS) entry which is preliminary data.</text>
</comment>
<dbReference type="AlphaFoldDB" id="A0A8X6S4M8"/>
<proteinExistence type="predicted"/>
<keyword evidence="2" id="KW-1185">Reference proteome</keyword>
<gene>
    <name evidence="1" type="ORF">TNCV_3506821</name>
</gene>
<evidence type="ECO:0000313" key="1">
    <source>
        <dbReference type="EMBL" id="GFY02802.1"/>
    </source>
</evidence>
<dbReference type="Proteomes" id="UP000887159">
    <property type="component" value="Unassembled WGS sequence"/>
</dbReference>
<reference evidence="1" key="1">
    <citation type="submission" date="2020-08" db="EMBL/GenBank/DDBJ databases">
        <title>Multicomponent nature underlies the extraordinary mechanical properties of spider dragline silk.</title>
        <authorList>
            <person name="Kono N."/>
            <person name="Nakamura H."/>
            <person name="Mori M."/>
            <person name="Yoshida Y."/>
            <person name="Ohtoshi R."/>
            <person name="Malay A.D."/>
            <person name="Moran D.A.P."/>
            <person name="Tomita M."/>
            <person name="Numata K."/>
            <person name="Arakawa K."/>
        </authorList>
    </citation>
    <scope>NUCLEOTIDE SEQUENCE</scope>
</reference>
<name>A0A8X6S4M8_TRICX</name>
<protein>
    <submittedName>
        <fullName evidence="1">Uncharacterized protein</fullName>
    </submittedName>
</protein>